<gene>
    <name evidence="1" type="ORF">F0L68_31885</name>
</gene>
<evidence type="ECO:0000313" key="1">
    <source>
        <dbReference type="EMBL" id="KAA2253877.1"/>
    </source>
</evidence>
<dbReference type="PROSITE" id="PS51257">
    <property type="entry name" value="PROKAR_LIPOPROTEIN"/>
    <property type="match status" value="1"/>
</dbReference>
<name>A0A5B2WVF0_9PSEU</name>
<evidence type="ECO:0000313" key="2">
    <source>
        <dbReference type="Proteomes" id="UP000323454"/>
    </source>
</evidence>
<dbReference type="OrthoDB" id="4446106at2"/>
<dbReference type="SUPFAM" id="SSF75011">
    <property type="entry name" value="3-carboxy-cis,cis-mucoante lactonizing enzyme"/>
    <property type="match status" value="1"/>
</dbReference>
<dbReference type="EMBL" id="VUOB01000064">
    <property type="protein sequence ID" value="KAA2253877.1"/>
    <property type="molecule type" value="Genomic_DNA"/>
</dbReference>
<dbReference type="PANTHER" id="PTHR47197">
    <property type="entry name" value="PROTEIN NIRF"/>
    <property type="match status" value="1"/>
</dbReference>
<dbReference type="AlphaFoldDB" id="A0A5B2WVF0"/>
<dbReference type="InterPro" id="IPR051200">
    <property type="entry name" value="Host-pathogen_enzymatic-act"/>
</dbReference>
<accession>A0A5B2WVF0</accession>
<sequence>MRRLAAVLFTGSVLVAGCSSSQGDQDPLQVAATLHAATPANSPQQNTTPPGTVLPLDGRATAVTVDPASRTLAVAVAAPPSVRLYSLTNLSAPARTVPLPGEVDHLDLASGQVVASVASAGQVLRIALPAGTVTADKRDGGPADTATVGARTLVALRDSKAVTVLDGAATQRTIGGITSPDQVLAVGDRAVVLDRLRSAVFDLDPDNSAVGAGLRAGNGATNAVVDRFNRVLVTATDGNELLAFSANPLIMRQRFPLPGSPYGIAYDGKRDLAWVTLTARNEVVGFDVAGGEPVEKHRFATVAQPNSVAVDPDSGQVFVVSANGQGIQVISQ</sequence>
<organism evidence="1 2">
    <name type="scientific">Solihabitans fulvus</name>
    <dbReference type="NCBI Taxonomy" id="1892852"/>
    <lineage>
        <taxon>Bacteria</taxon>
        <taxon>Bacillati</taxon>
        <taxon>Actinomycetota</taxon>
        <taxon>Actinomycetes</taxon>
        <taxon>Pseudonocardiales</taxon>
        <taxon>Pseudonocardiaceae</taxon>
        <taxon>Solihabitans</taxon>
    </lineage>
</organism>
<dbReference type="RefSeq" id="WP_149853571.1">
    <property type="nucleotide sequence ID" value="NZ_VUOB01000064.1"/>
</dbReference>
<proteinExistence type="predicted"/>
<reference evidence="1 2" key="1">
    <citation type="submission" date="2019-09" db="EMBL/GenBank/DDBJ databases">
        <title>Goodfellowia gen. nov., a new genus of the Pseudonocardineae related to Actinoalloteichus, containing Goodfellowia coeruleoviolacea gen. nov., comb. nov. gen. nov., comb. nov.</title>
        <authorList>
            <person name="Labeda D."/>
        </authorList>
    </citation>
    <scope>NUCLEOTIDE SEQUENCE [LARGE SCALE GENOMIC DNA]</scope>
    <source>
        <strain evidence="1 2">AN110305</strain>
    </source>
</reference>
<keyword evidence="2" id="KW-1185">Reference proteome</keyword>
<comment type="caution">
    <text evidence="1">The sequence shown here is derived from an EMBL/GenBank/DDBJ whole genome shotgun (WGS) entry which is preliminary data.</text>
</comment>
<reference evidence="1 2" key="2">
    <citation type="submission" date="2019-09" db="EMBL/GenBank/DDBJ databases">
        <authorList>
            <person name="Jin C."/>
        </authorList>
    </citation>
    <scope>NUCLEOTIDE SEQUENCE [LARGE SCALE GENOMIC DNA]</scope>
    <source>
        <strain evidence="1 2">AN110305</strain>
    </source>
</reference>
<dbReference type="PANTHER" id="PTHR47197:SF3">
    <property type="entry name" value="DIHYDRO-HEME D1 DEHYDROGENASE"/>
    <property type="match status" value="1"/>
</dbReference>
<dbReference type="Proteomes" id="UP000323454">
    <property type="component" value="Unassembled WGS sequence"/>
</dbReference>
<protein>
    <recommendedName>
        <fullName evidence="3">DNA-binding beta-propeller fold protein YncE</fullName>
    </recommendedName>
</protein>
<dbReference type="Gene3D" id="2.130.10.10">
    <property type="entry name" value="YVTN repeat-like/Quinoprotein amine dehydrogenase"/>
    <property type="match status" value="1"/>
</dbReference>
<dbReference type="InterPro" id="IPR015943">
    <property type="entry name" value="WD40/YVTN_repeat-like_dom_sf"/>
</dbReference>
<evidence type="ECO:0008006" key="3">
    <source>
        <dbReference type="Google" id="ProtNLM"/>
    </source>
</evidence>